<dbReference type="PANTHER" id="PTHR43128">
    <property type="entry name" value="L-2-HYDROXYCARBOXYLATE DEHYDROGENASE (NAD(P)(+))"/>
    <property type="match status" value="1"/>
</dbReference>
<dbReference type="EMBL" id="JAULJE010000013">
    <property type="protein sequence ID" value="KAK1335894.1"/>
    <property type="molecule type" value="Genomic_DNA"/>
</dbReference>
<dbReference type="Gene3D" id="3.40.50.720">
    <property type="entry name" value="NAD(P)-binding Rossmann-like Domain"/>
    <property type="match status" value="1"/>
</dbReference>
<organism evidence="2 3">
    <name type="scientific">Cnephaeus nilssonii</name>
    <name type="common">Northern bat</name>
    <name type="synonym">Eptesicus nilssonii</name>
    <dbReference type="NCBI Taxonomy" id="3371016"/>
    <lineage>
        <taxon>Eukaryota</taxon>
        <taxon>Metazoa</taxon>
        <taxon>Chordata</taxon>
        <taxon>Craniata</taxon>
        <taxon>Vertebrata</taxon>
        <taxon>Euteleostomi</taxon>
        <taxon>Mammalia</taxon>
        <taxon>Eutheria</taxon>
        <taxon>Laurasiatheria</taxon>
        <taxon>Chiroptera</taxon>
        <taxon>Yangochiroptera</taxon>
        <taxon>Vespertilionidae</taxon>
        <taxon>Cnephaeus</taxon>
    </lineage>
</organism>
<comment type="caution">
    <text evidence="2">The sequence shown here is derived from an EMBL/GenBank/DDBJ whole genome shotgun (WGS) entry which is preliminary data.</text>
</comment>
<dbReference type="GO" id="GO:0004459">
    <property type="term" value="F:L-lactate dehydrogenase (NAD+) activity"/>
    <property type="evidence" value="ECO:0007669"/>
    <property type="project" value="TreeGrafter"/>
</dbReference>
<dbReference type="AlphaFoldDB" id="A0AA40LLJ7"/>
<protein>
    <recommendedName>
        <fullName evidence="1">Lactate/malate dehydrogenase N-terminal domain-containing protein</fullName>
    </recommendedName>
</protein>
<dbReference type="SUPFAM" id="SSF51735">
    <property type="entry name" value="NAD(P)-binding Rossmann-fold domains"/>
    <property type="match status" value="1"/>
</dbReference>
<dbReference type="InterPro" id="IPR036291">
    <property type="entry name" value="NAD(P)-bd_dom_sf"/>
</dbReference>
<evidence type="ECO:0000313" key="2">
    <source>
        <dbReference type="EMBL" id="KAK1335894.1"/>
    </source>
</evidence>
<keyword evidence="3" id="KW-1185">Reference proteome</keyword>
<sequence length="84" mass="9273">MGETMDLQHGSPFMKIPNIVFSKDYLVAAKSNVVIITAGTCQIKGETPLDLVHHNVSMFKLMISNIIQYSPLCKLTVISSPHQT</sequence>
<proteinExistence type="predicted"/>
<gene>
    <name evidence="2" type="ORF">QTO34_003693</name>
</gene>
<dbReference type="Pfam" id="PF00056">
    <property type="entry name" value="Ldh_1_N"/>
    <property type="match status" value="1"/>
</dbReference>
<dbReference type="PANTHER" id="PTHR43128:SF8">
    <property type="entry name" value="L-LACTATE DEHYDROGENASE A-LIKE 6B"/>
    <property type="match status" value="1"/>
</dbReference>
<dbReference type="InterPro" id="IPR001236">
    <property type="entry name" value="Lactate/malate_DH_N"/>
</dbReference>
<name>A0AA40LLJ7_CNENI</name>
<dbReference type="Proteomes" id="UP001177744">
    <property type="component" value="Unassembled WGS sequence"/>
</dbReference>
<accession>A0AA40LLJ7</accession>
<evidence type="ECO:0000259" key="1">
    <source>
        <dbReference type="Pfam" id="PF00056"/>
    </source>
</evidence>
<reference evidence="2" key="1">
    <citation type="submission" date="2023-06" db="EMBL/GenBank/DDBJ databases">
        <title>Reference genome for the Northern bat (Eptesicus nilssonii), a most northern bat species.</title>
        <authorList>
            <person name="Laine V.N."/>
            <person name="Pulliainen A.T."/>
            <person name="Lilley T.M."/>
        </authorList>
    </citation>
    <scope>NUCLEOTIDE SEQUENCE</scope>
    <source>
        <strain evidence="2">BLF_Eptnil</strain>
        <tissue evidence="2">Kidney</tissue>
    </source>
</reference>
<feature type="domain" description="Lactate/malate dehydrogenase N-terminal" evidence="1">
    <location>
        <begin position="2"/>
        <end position="81"/>
    </location>
</feature>
<evidence type="ECO:0000313" key="3">
    <source>
        <dbReference type="Proteomes" id="UP001177744"/>
    </source>
</evidence>
<dbReference type="GO" id="GO:0006089">
    <property type="term" value="P:lactate metabolic process"/>
    <property type="evidence" value="ECO:0007669"/>
    <property type="project" value="TreeGrafter"/>
</dbReference>